<evidence type="ECO:0000256" key="6">
    <source>
        <dbReference type="ARBA" id="ARBA00022840"/>
    </source>
</evidence>
<dbReference type="PROSITE" id="PS50011">
    <property type="entry name" value="PROTEIN_KINASE_DOM"/>
    <property type="match status" value="1"/>
</dbReference>
<dbReference type="InterPro" id="IPR000719">
    <property type="entry name" value="Prot_kinase_dom"/>
</dbReference>
<keyword evidence="6" id="KW-0067">ATP-binding</keyword>
<dbReference type="Pfam" id="PF00069">
    <property type="entry name" value="Pkinase"/>
    <property type="match status" value="1"/>
</dbReference>
<evidence type="ECO:0000313" key="10">
    <source>
        <dbReference type="Proteomes" id="UP000092460"/>
    </source>
</evidence>
<keyword evidence="4" id="KW-0547">Nucleotide-binding</keyword>
<evidence type="ECO:0000259" key="8">
    <source>
        <dbReference type="PROSITE" id="PS50011"/>
    </source>
</evidence>
<keyword evidence="3" id="KW-0808">Transferase</keyword>
<evidence type="ECO:0000256" key="5">
    <source>
        <dbReference type="ARBA" id="ARBA00022777"/>
    </source>
</evidence>
<evidence type="ECO:0000313" key="9">
    <source>
        <dbReference type="EnsemblMetazoa" id="GPPI031610-PA"/>
    </source>
</evidence>
<dbReference type="InterPro" id="IPR050494">
    <property type="entry name" value="Ser_Thr_dual-spec_kinase"/>
</dbReference>
<dbReference type="AlphaFoldDB" id="A0A1B0BIV8"/>
<evidence type="ECO:0000256" key="3">
    <source>
        <dbReference type="ARBA" id="ARBA00022679"/>
    </source>
</evidence>
<dbReference type="GO" id="GO:0005737">
    <property type="term" value="C:cytoplasm"/>
    <property type="evidence" value="ECO:0007669"/>
    <property type="project" value="TreeGrafter"/>
</dbReference>
<evidence type="ECO:0000256" key="7">
    <source>
        <dbReference type="SAM" id="MobiDB-lite"/>
    </source>
</evidence>
<evidence type="ECO:0000256" key="1">
    <source>
        <dbReference type="ARBA" id="ARBA00008867"/>
    </source>
</evidence>
<evidence type="ECO:0000256" key="4">
    <source>
        <dbReference type="ARBA" id="ARBA00022741"/>
    </source>
</evidence>
<accession>A0A1B0BIV8</accession>
<dbReference type="STRING" id="67801.A0A1B0BIV8"/>
<dbReference type="PANTHER" id="PTHR24058">
    <property type="entry name" value="DUAL SPECIFICITY PROTEIN KINASE"/>
    <property type="match status" value="1"/>
</dbReference>
<protein>
    <recommendedName>
        <fullName evidence="8">Protein kinase domain-containing protein</fullName>
    </recommendedName>
</protein>
<feature type="compositionally biased region" description="Low complexity" evidence="7">
    <location>
        <begin position="177"/>
        <end position="191"/>
    </location>
</feature>
<keyword evidence="10" id="KW-1185">Reference proteome</keyword>
<dbReference type="InterPro" id="IPR008271">
    <property type="entry name" value="Ser/Thr_kinase_AS"/>
</dbReference>
<feature type="region of interest" description="Disordered" evidence="7">
    <location>
        <begin position="165"/>
        <end position="191"/>
    </location>
</feature>
<sequence>MSLIRRFCNSIVKCLRLLYKENIIHCDLKPENILLKQRGSSSIKVIDFGSSCYVNRCILAELYTGFPLFPGENEVEQLACIMEVLGLPPKDLIANATRRRLFFDSRGSPRCITNSKGRKRSPGSKTLSQVLLCQDRYFINFLQRCLEWDPAERMTPDEAVQHEFLLPSSSSRHRSSRMTSSSSTGGLNNSSSQKSSCYSFAEISPSAANNSGAVVASITSTTTVSNAAIATTTNKSSRLATNGHHMSASTINGNTHNHSSNPHVQQQTSLAQSSSHLPDIKLNAGDKYNSMQKMAVRSKITSSVSDLESVQQYSLHRMYGGGNNGGSNGALGNHVGTSHINAQAATRKHLITGTLQPNTSSKYGGGIATLGHTHHNGNHHSTHLTAAHHNSAANNNINMSHSQSTGDVSAIFGRA</sequence>
<dbReference type="Gene3D" id="1.10.510.10">
    <property type="entry name" value="Transferase(Phosphotransferase) domain 1"/>
    <property type="match status" value="2"/>
</dbReference>
<feature type="domain" description="Protein kinase" evidence="8">
    <location>
        <begin position="1"/>
        <end position="165"/>
    </location>
</feature>
<dbReference type="EnsemblMetazoa" id="GPPI031610-RA">
    <property type="protein sequence ID" value="GPPI031610-PA"/>
    <property type="gene ID" value="GPPI031610"/>
</dbReference>
<feature type="compositionally biased region" description="Polar residues" evidence="7">
    <location>
        <begin position="247"/>
        <end position="275"/>
    </location>
</feature>
<comment type="similarity">
    <text evidence="1">Belongs to the protein kinase superfamily. CMGC Ser/Thr protein kinase family. MNB/DYRK subfamily.</text>
</comment>
<dbReference type="PROSITE" id="PS00108">
    <property type="entry name" value="PROTEIN_KINASE_ST"/>
    <property type="match status" value="1"/>
</dbReference>
<dbReference type="GO" id="GO:0005634">
    <property type="term" value="C:nucleus"/>
    <property type="evidence" value="ECO:0007669"/>
    <property type="project" value="TreeGrafter"/>
</dbReference>
<organism evidence="9 10">
    <name type="scientific">Glossina palpalis gambiensis</name>
    <dbReference type="NCBI Taxonomy" id="67801"/>
    <lineage>
        <taxon>Eukaryota</taxon>
        <taxon>Metazoa</taxon>
        <taxon>Ecdysozoa</taxon>
        <taxon>Arthropoda</taxon>
        <taxon>Hexapoda</taxon>
        <taxon>Insecta</taxon>
        <taxon>Pterygota</taxon>
        <taxon>Neoptera</taxon>
        <taxon>Endopterygota</taxon>
        <taxon>Diptera</taxon>
        <taxon>Brachycera</taxon>
        <taxon>Muscomorpha</taxon>
        <taxon>Hippoboscoidea</taxon>
        <taxon>Glossinidae</taxon>
        <taxon>Glossina</taxon>
    </lineage>
</organism>
<dbReference type="GO" id="GO:0005524">
    <property type="term" value="F:ATP binding"/>
    <property type="evidence" value="ECO:0007669"/>
    <property type="project" value="UniProtKB-KW"/>
</dbReference>
<dbReference type="PANTHER" id="PTHR24058:SF22">
    <property type="entry name" value="DUAL SPECIFICITY TYROSINE-PHOSPHORYLATION-REGULATED KINASE 4"/>
    <property type="match status" value="1"/>
</dbReference>
<dbReference type="GO" id="GO:0005856">
    <property type="term" value="C:cytoskeleton"/>
    <property type="evidence" value="ECO:0007669"/>
    <property type="project" value="TreeGrafter"/>
</dbReference>
<reference evidence="9" key="2">
    <citation type="submission" date="2020-05" db="UniProtKB">
        <authorList>
            <consortium name="EnsemblMetazoa"/>
        </authorList>
    </citation>
    <scope>IDENTIFICATION</scope>
    <source>
        <strain evidence="9">IAEA</strain>
    </source>
</reference>
<dbReference type="InterPro" id="IPR011009">
    <property type="entry name" value="Kinase-like_dom_sf"/>
</dbReference>
<keyword evidence="5" id="KW-0418">Kinase</keyword>
<dbReference type="EMBL" id="JXJN01015186">
    <property type="status" value="NOT_ANNOTATED_CDS"/>
    <property type="molecule type" value="Genomic_DNA"/>
</dbReference>
<name>A0A1B0BIV8_9MUSC</name>
<dbReference type="SUPFAM" id="SSF56112">
    <property type="entry name" value="Protein kinase-like (PK-like)"/>
    <property type="match status" value="1"/>
</dbReference>
<dbReference type="GO" id="GO:0004674">
    <property type="term" value="F:protein serine/threonine kinase activity"/>
    <property type="evidence" value="ECO:0007669"/>
    <property type="project" value="UniProtKB-KW"/>
</dbReference>
<dbReference type="Proteomes" id="UP000092460">
    <property type="component" value="Unassembled WGS sequence"/>
</dbReference>
<reference evidence="10" key="1">
    <citation type="submission" date="2015-01" db="EMBL/GenBank/DDBJ databases">
        <authorList>
            <person name="Aksoy S."/>
            <person name="Warren W."/>
            <person name="Wilson R.K."/>
        </authorList>
    </citation>
    <scope>NUCLEOTIDE SEQUENCE [LARGE SCALE GENOMIC DNA]</scope>
    <source>
        <strain evidence="10">IAEA</strain>
    </source>
</reference>
<proteinExistence type="inferred from homology"/>
<keyword evidence="2" id="KW-0723">Serine/threonine-protein kinase</keyword>
<dbReference type="SMART" id="SM00220">
    <property type="entry name" value="S_TKc"/>
    <property type="match status" value="1"/>
</dbReference>
<dbReference type="VEuPathDB" id="VectorBase:GPPI031610"/>
<feature type="region of interest" description="Disordered" evidence="7">
    <location>
        <begin position="235"/>
        <end position="275"/>
    </location>
</feature>
<evidence type="ECO:0000256" key="2">
    <source>
        <dbReference type="ARBA" id="ARBA00022527"/>
    </source>
</evidence>